<name>A0A0L1J207_ASPN3</name>
<keyword evidence="4" id="KW-1185">Reference proteome</keyword>
<feature type="transmembrane region" description="Helical" evidence="2">
    <location>
        <begin position="277"/>
        <end position="302"/>
    </location>
</feature>
<feature type="non-terminal residue" evidence="3">
    <location>
        <position position="1"/>
    </location>
</feature>
<gene>
    <name evidence="3" type="ORF">ANOM_007101</name>
</gene>
<dbReference type="OrthoDB" id="4034134at2759"/>
<keyword evidence="2" id="KW-0472">Membrane</keyword>
<organism evidence="3 4">
    <name type="scientific">Aspergillus nomiae NRRL (strain ATCC 15546 / NRRL 13137 / CBS 260.88 / M93)</name>
    <dbReference type="NCBI Taxonomy" id="1509407"/>
    <lineage>
        <taxon>Eukaryota</taxon>
        <taxon>Fungi</taxon>
        <taxon>Dikarya</taxon>
        <taxon>Ascomycota</taxon>
        <taxon>Pezizomycotina</taxon>
        <taxon>Eurotiomycetes</taxon>
        <taxon>Eurotiomycetidae</taxon>
        <taxon>Eurotiales</taxon>
        <taxon>Aspergillaceae</taxon>
        <taxon>Aspergillus</taxon>
        <taxon>Aspergillus subgen. Circumdati</taxon>
    </lineage>
</organism>
<dbReference type="GeneID" id="26808905"/>
<feature type="transmembrane region" description="Helical" evidence="2">
    <location>
        <begin position="361"/>
        <end position="382"/>
    </location>
</feature>
<dbReference type="PANTHER" id="PTHR41807:SF1">
    <property type="entry name" value="GLUTATHIONE TRANSFERASE 3"/>
    <property type="match status" value="1"/>
</dbReference>
<evidence type="ECO:0000313" key="4">
    <source>
        <dbReference type="Proteomes" id="UP000037505"/>
    </source>
</evidence>
<feature type="region of interest" description="Disordered" evidence="1">
    <location>
        <begin position="83"/>
        <end position="176"/>
    </location>
</feature>
<dbReference type="RefSeq" id="XP_015406346.1">
    <property type="nucleotide sequence ID" value="XM_015552357.1"/>
</dbReference>
<dbReference type="Proteomes" id="UP000037505">
    <property type="component" value="Unassembled WGS sequence"/>
</dbReference>
<proteinExistence type="predicted"/>
<dbReference type="EMBL" id="JNOM01000158">
    <property type="protein sequence ID" value="KNG85423.1"/>
    <property type="molecule type" value="Genomic_DNA"/>
</dbReference>
<dbReference type="GO" id="GO:0016020">
    <property type="term" value="C:membrane"/>
    <property type="evidence" value="ECO:0007669"/>
    <property type="project" value="TreeGrafter"/>
</dbReference>
<evidence type="ECO:0000256" key="2">
    <source>
        <dbReference type="SAM" id="Phobius"/>
    </source>
</evidence>
<dbReference type="STRING" id="1509407.A0A0L1J207"/>
<dbReference type="AlphaFoldDB" id="A0A0L1J207"/>
<evidence type="ECO:0000313" key="3">
    <source>
        <dbReference type="EMBL" id="KNG85423.1"/>
    </source>
</evidence>
<feature type="transmembrane region" description="Helical" evidence="2">
    <location>
        <begin position="323"/>
        <end position="341"/>
    </location>
</feature>
<sequence length="385" mass="42651">LLIKSPPPPPSHGPLSPRIMSAALPYLQKLRKSQLTDWAEATDLHDYEEYNKPELATLLDQHLQANQSIFAKDARLTDYYRRLSQTPRKGSPVKRDPRVEISPPVKETPRSAPRSARRRQMRVLEEEVKGEETKEEPKEEPKAEPKEEAEQPQEESDASPPPVFQTPGPSPLNFQSALPASPALIADAVDRESVAWRKKASDWWAGSGVPDGTQSLRSLLSSVKAVQILTLLLEGCSIIYEVLPLRFVSTITIWAIEISIKVPDVFVLVDGVFWAPFSLWLLTSILLPLTVAYFFNISLNLAPGSAASHARRSRASPANFDPLSFNIAKAGLAYLVYARQFNFFNLYSQFSIARVNAAVPGQWAGLVTGSAIGVIGTLYEAILRK</sequence>
<dbReference type="InterPro" id="IPR038872">
    <property type="entry name" value="Put_GTT3"/>
</dbReference>
<comment type="caution">
    <text evidence="3">The sequence shown here is derived from an EMBL/GenBank/DDBJ whole genome shotgun (WGS) entry which is preliminary data.</text>
</comment>
<dbReference type="PANTHER" id="PTHR41807">
    <property type="entry name" value="GLUTATHIONE TRANSFERASE 3"/>
    <property type="match status" value="1"/>
</dbReference>
<accession>A0A0L1J207</accession>
<keyword evidence="2" id="KW-0812">Transmembrane</keyword>
<keyword evidence="2" id="KW-1133">Transmembrane helix</keyword>
<feature type="compositionally biased region" description="Basic and acidic residues" evidence="1">
    <location>
        <begin position="122"/>
        <end position="149"/>
    </location>
</feature>
<protein>
    <submittedName>
        <fullName evidence="3">Uncharacterized protein</fullName>
    </submittedName>
</protein>
<reference evidence="3 4" key="1">
    <citation type="submission" date="2014-06" db="EMBL/GenBank/DDBJ databases">
        <title>The Genome of the Aflatoxigenic Filamentous Fungus Aspergillus nomius.</title>
        <authorList>
            <person name="Moore M.G."/>
            <person name="Shannon B.M."/>
            <person name="Brian M.M."/>
        </authorList>
    </citation>
    <scope>NUCLEOTIDE SEQUENCE [LARGE SCALE GENOMIC DNA]</scope>
    <source>
        <strain evidence="3 4">NRRL 13137</strain>
    </source>
</reference>
<evidence type="ECO:0000256" key="1">
    <source>
        <dbReference type="SAM" id="MobiDB-lite"/>
    </source>
</evidence>
<feature type="compositionally biased region" description="Pro residues" evidence="1">
    <location>
        <begin position="159"/>
        <end position="170"/>
    </location>
</feature>